<evidence type="ECO:0000313" key="10">
    <source>
        <dbReference type="Proteomes" id="UP001244011"/>
    </source>
</evidence>
<feature type="compositionally biased region" description="Low complexity" evidence="8">
    <location>
        <begin position="405"/>
        <end position="417"/>
    </location>
</feature>
<keyword evidence="7" id="KW-0456">Lyase</keyword>
<comment type="similarity">
    <text evidence="1">Belongs to the SOS response-associated peptidase family.</text>
</comment>
<dbReference type="GO" id="GO:0003697">
    <property type="term" value="F:single-stranded DNA binding"/>
    <property type="evidence" value="ECO:0007669"/>
    <property type="project" value="InterPro"/>
</dbReference>
<feature type="compositionally biased region" description="Acidic residues" evidence="8">
    <location>
        <begin position="30"/>
        <end position="42"/>
    </location>
</feature>
<dbReference type="Proteomes" id="UP001244011">
    <property type="component" value="Unassembled WGS sequence"/>
</dbReference>
<dbReference type="AlphaFoldDB" id="A0AAJ0BR43"/>
<keyword evidence="5" id="KW-0190">Covalent protein-DNA linkage</keyword>
<dbReference type="GO" id="GO:0008233">
    <property type="term" value="F:peptidase activity"/>
    <property type="evidence" value="ECO:0007669"/>
    <property type="project" value="UniProtKB-KW"/>
</dbReference>
<dbReference type="RefSeq" id="XP_060279152.1">
    <property type="nucleotide sequence ID" value="XM_060424993.1"/>
</dbReference>
<organism evidence="9 10">
    <name type="scientific">Phialemonium atrogriseum</name>
    <dbReference type="NCBI Taxonomy" id="1093897"/>
    <lineage>
        <taxon>Eukaryota</taxon>
        <taxon>Fungi</taxon>
        <taxon>Dikarya</taxon>
        <taxon>Ascomycota</taxon>
        <taxon>Pezizomycotina</taxon>
        <taxon>Sordariomycetes</taxon>
        <taxon>Sordariomycetidae</taxon>
        <taxon>Cephalothecales</taxon>
        <taxon>Cephalothecaceae</taxon>
        <taxon>Phialemonium</taxon>
    </lineage>
</organism>
<gene>
    <name evidence="9" type="ORF">QBC33DRAFT_460509</name>
</gene>
<keyword evidence="10" id="KW-1185">Reference proteome</keyword>
<dbReference type="SUPFAM" id="SSF143081">
    <property type="entry name" value="BB1717-like"/>
    <property type="match status" value="1"/>
</dbReference>
<keyword evidence="3" id="KW-0227">DNA damage</keyword>
<evidence type="ECO:0000256" key="1">
    <source>
        <dbReference type="ARBA" id="ARBA00008136"/>
    </source>
</evidence>
<evidence type="ECO:0000256" key="8">
    <source>
        <dbReference type="SAM" id="MobiDB-lite"/>
    </source>
</evidence>
<feature type="region of interest" description="Disordered" evidence="8">
    <location>
        <begin position="66"/>
        <end position="106"/>
    </location>
</feature>
<evidence type="ECO:0000313" key="9">
    <source>
        <dbReference type="EMBL" id="KAK1762939.1"/>
    </source>
</evidence>
<dbReference type="Gene3D" id="3.90.1680.10">
    <property type="entry name" value="SOS response associated peptidase-like"/>
    <property type="match status" value="1"/>
</dbReference>
<evidence type="ECO:0000256" key="6">
    <source>
        <dbReference type="ARBA" id="ARBA00023125"/>
    </source>
</evidence>
<feature type="compositionally biased region" description="Low complexity" evidence="8">
    <location>
        <begin position="66"/>
        <end position="76"/>
    </location>
</feature>
<comment type="caution">
    <text evidence="9">The sequence shown here is derived from an EMBL/GenBank/DDBJ whole genome shotgun (WGS) entry which is preliminary data.</text>
</comment>
<dbReference type="InterPro" id="IPR036590">
    <property type="entry name" value="SRAP-like"/>
</dbReference>
<evidence type="ECO:0000256" key="7">
    <source>
        <dbReference type="ARBA" id="ARBA00023239"/>
    </source>
</evidence>
<dbReference type="GeneID" id="85308180"/>
<keyword evidence="6" id="KW-0238">DNA-binding</keyword>
<name>A0AAJ0BR43_9PEZI</name>
<feature type="region of interest" description="Disordered" evidence="8">
    <location>
        <begin position="14"/>
        <end position="52"/>
    </location>
</feature>
<proteinExistence type="inferred from homology"/>
<evidence type="ECO:0000256" key="4">
    <source>
        <dbReference type="ARBA" id="ARBA00022801"/>
    </source>
</evidence>
<dbReference type="InterPro" id="IPR003738">
    <property type="entry name" value="SRAP"/>
</dbReference>
<feature type="compositionally biased region" description="Polar residues" evidence="8">
    <location>
        <begin position="428"/>
        <end position="437"/>
    </location>
</feature>
<keyword evidence="2" id="KW-0645">Protease</keyword>
<dbReference type="EMBL" id="MU839032">
    <property type="protein sequence ID" value="KAK1762939.1"/>
    <property type="molecule type" value="Genomic_DNA"/>
</dbReference>
<keyword evidence="4" id="KW-0378">Hydrolase</keyword>
<dbReference type="GO" id="GO:0006508">
    <property type="term" value="P:proteolysis"/>
    <property type="evidence" value="ECO:0007669"/>
    <property type="project" value="UniProtKB-KW"/>
</dbReference>
<dbReference type="GO" id="GO:0106300">
    <property type="term" value="P:protein-DNA covalent cross-linking repair"/>
    <property type="evidence" value="ECO:0007669"/>
    <property type="project" value="InterPro"/>
</dbReference>
<feature type="compositionally biased region" description="Polar residues" evidence="8">
    <location>
        <begin position="395"/>
        <end position="404"/>
    </location>
</feature>
<sequence length="437" mass="46798">MCGRYALALRPSQIRQMLEDDDMPVYGAPADEDDDADADEDEAGPRRSYNFAPGYRGVVYRADAPVSGGGAAPAAGERGGRGGGESTDGDGGRGKGGAGDEDEDAPVMDAGTRYILQTMKWGLVPSWTRHKAGFSAKTINCRDDSLARPGGMWASMKARKRCVVVAQGFYEWLKPHGPRGDKVPHYVRRADGRLMCLAGLWDRVRYEGDEAGGKYTYTYTIVTTDSNEQLRFLHDRMPVILDQGSDAMRAWLDPGRDKWSAELQALLRPYSGALDVYPVSREVGKVGNDSPTFIIPVAKEKKGGIANFFANAAASSPKKRKKEDEEEGEGVKVEPGVEVRQAGAEGPDTVMCETVDEAAGPGAKREASSPPPRVELPPAKKGPAAEAVSPVKGRTQISATSNAWKSPGKAGKSPSKARGNGKGDGSRKITQFFANST</sequence>
<evidence type="ECO:0000256" key="2">
    <source>
        <dbReference type="ARBA" id="ARBA00022670"/>
    </source>
</evidence>
<reference evidence="9" key="1">
    <citation type="submission" date="2023-06" db="EMBL/GenBank/DDBJ databases">
        <title>Genome-scale phylogeny and comparative genomics of the fungal order Sordariales.</title>
        <authorList>
            <consortium name="Lawrence Berkeley National Laboratory"/>
            <person name="Hensen N."/>
            <person name="Bonometti L."/>
            <person name="Westerberg I."/>
            <person name="Brannstrom I.O."/>
            <person name="Guillou S."/>
            <person name="Cros-Aarteil S."/>
            <person name="Calhoun S."/>
            <person name="Haridas S."/>
            <person name="Kuo A."/>
            <person name="Mondo S."/>
            <person name="Pangilinan J."/>
            <person name="Riley R."/>
            <person name="Labutti K."/>
            <person name="Andreopoulos B."/>
            <person name="Lipzen A."/>
            <person name="Chen C."/>
            <person name="Yanf M."/>
            <person name="Daum C."/>
            <person name="Ng V."/>
            <person name="Clum A."/>
            <person name="Steindorff A."/>
            <person name="Ohm R."/>
            <person name="Martin F."/>
            <person name="Silar P."/>
            <person name="Natvig D."/>
            <person name="Lalanne C."/>
            <person name="Gautier V."/>
            <person name="Ament-Velasquez S.L."/>
            <person name="Kruys A."/>
            <person name="Hutchinson M.I."/>
            <person name="Powell A.J."/>
            <person name="Barry K."/>
            <person name="Miller A.N."/>
            <person name="Grigoriev I.V."/>
            <person name="Debuchy R."/>
            <person name="Gladieux P."/>
            <person name="Thoren M.H."/>
            <person name="Johannesson H."/>
        </authorList>
    </citation>
    <scope>NUCLEOTIDE SEQUENCE</scope>
    <source>
        <strain evidence="9">8032-3</strain>
    </source>
</reference>
<accession>A0AAJ0BR43</accession>
<feature type="region of interest" description="Disordered" evidence="8">
    <location>
        <begin position="313"/>
        <end position="437"/>
    </location>
</feature>
<dbReference type="PANTHER" id="PTHR13604">
    <property type="entry name" value="DC12-RELATED"/>
    <property type="match status" value="1"/>
</dbReference>
<dbReference type="GO" id="GO:0016829">
    <property type="term" value="F:lyase activity"/>
    <property type="evidence" value="ECO:0007669"/>
    <property type="project" value="UniProtKB-KW"/>
</dbReference>
<evidence type="ECO:0000256" key="3">
    <source>
        <dbReference type="ARBA" id="ARBA00022763"/>
    </source>
</evidence>
<dbReference type="Pfam" id="PF02586">
    <property type="entry name" value="SRAP"/>
    <property type="match status" value="1"/>
</dbReference>
<dbReference type="PANTHER" id="PTHR13604:SF0">
    <property type="entry name" value="ABASIC SITE PROCESSING PROTEIN HMCES"/>
    <property type="match status" value="1"/>
</dbReference>
<evidence type="ECO:0000256" key="5">
    <source>
        <dbReference type="ARBA" id="ARBA00023124"/>
    </source>
</evidence>
<protein>
    <submittedName>
        <fullName evidence="9">Embryonic stem cell-specific 5-hydroxymethylcytosine-binding protein</fullName>
    </submittedName>
</protein>